<feature type="region of interest" description="Disordered" evidence="1">
    <location>
        <begin position="22"/>
        <end position="48"/>
    </location>
</feature>
<dbReference type="PROSITE" id="PS51257">
    <property type="entry name" value="PROKAR_LIPOPROTEIN"/>
    <property type="match status" value="1"/>
</dbReference>
<organism evidence="2 3">
    <name type="scientific">Streptosporangium becharense</name>
    <dbReference type="NCBI Taxonomy" id="1816182"/>
    <lineage>
        <taxon>Bacteria</taxon>
        <taxon>Bacillati</taxon>
        <taxon>Actinomycetota</taxon>
        <taxon>Actinomycetes</taxon>
        <taxon>Streptosporangiales</taxon>
        <taxon>Streptosporangiaceae</taxon>
        <taxon>Streptosporangium</taxon>
    </lineage>
</organism>
<keyword evidence="2" id="KW-0449">Lipoprotein</keyword>
<dbReference type="Proteomes" id="UP000540685">
    <property type="component" value="Unassembled WGS sequence"/>
</dbReference>
<reference evidence="2 3" key="1">
    <citation type="submission" date="2020-08" db="EMBL/GenBank/DDBJ databases">
        <title>Sequencing the genomes of 1000 actinobacteria strains.</title>
        <authorList>
            <person name="Klenk H.-P."/>
        </authorList>
    </citation>
    <scope>NUCLEOTIDE SEQUENCE [LARGE SCALE GENOMIC DNA]</scope>
    <source>
        <strain evidence="2 3">DSM 46887</strain>
    </source>
</reference>
<feature type="compositionally biased region" description="Low complexity" evidence="1">
    <location>
        <begin position="38"/>
        <end position="48"/>
    </location>
</feature>
<keyword evidence="3" id="KW-1185">Reference proteome</keyword>
<gene>
    <name evidence="2" type="ORF">F4562_003186</name>
</gene>
<evidence type="ECO:0000256" key="1">
    <source>
        <dbReference type="SAM" id="MobiDB-lite"/>
    </source>
</evidence>
<dbReference type="Pfam" id="PF03640">
    <property type="entry name" value="Lipoprotein_15"/>
    <property type="match status" value="2"/>
</dbReference>
<protein>
    <submittedName>
        <fullName evidence="2">Putative lipoprotein with Yx(FWY)xxD motif</fullName>
    </submittedName>
</protein>
<dbReference type="PANTHER" id="PTHR39335:SF1">
    <property type="entry name" value="BLL4220 PROTEIN"/>
    <property type="match status" value="1"/>
</dbReference>
<evidence type="ECO:0000313" key="2">
    <source>
        <dbReference type="EMBL" id="MBB5820124.1"/>
    </source>
</evidence>
<proteinExistence type="predicted"/>
<dbReference type="RefSeq" id="WP_221206071.1">
    <property type="nucleotide sequence ID" value="NZ_JACHMP010000001.1"/>
</dbReference>
<dbReference type="GO" id="GO:0043448">
    <property type="term" value="P:alkane catabolic process"/>
    <property type="evidence" value="ECO:0007669"/>
    <property type="project" value="TreeGrafter"/>
</dbReference>
<dbReference type="PANTHER" id="PTHR39335">
    <property type="entry name" value="BLL4220 PROTEIN"/>
    <property type="match status" value="1"/>
</dbReference>
<dbReference type="EMBL" id="JACHMP010000001">
    <property type="protein sequence ID" value="MBB5820124.1"/>
    <property type="molecule type" value="Genomic_DNA"/>
</dbReference>
<dbReference type="AlphaFoldDB" id="A0A7W9MH61"/>
<accession>A0A7W9MH61</accession>
<name>A0A7W9MH61_9ACTN</name>
<evidence type="ECO:0000313" key="3">
    <source>
        <dbReference type="Proteomes" id="UP000540685"/>
    </source>
</evidence>
<comment type="caution">
    <text evidence="2">The sequence shown here is derived from an EMBL/GenBank/DDBJ whole genome shotgun (WGS) entry which is preliminary data.</text>
</comment>
<sequence>MRKSLHVGVLALGLFAAGCGGEQQPGSTGPVTADRVGASPTSYESPTASPTAAAEAMVGLGETSVGKVLVGADGRTLYLFEKDKGGKSACSGDCAAVWPPYVTDGKPEAGEGVKEDLLGTTEREDGTTQVTYNRHPLYYYAKDTKAGDVTGHDVEGFGAEWYAVTADGKKARG</sequence>
<dbReference type="InterPro" id="IPR005297">
    <property type="entry name" value="Lipoprotein_repeat"/>
</dbReference>